<keyword evidence="6" id="KW-0175">Coiled coil</keyword>
<dbReference type="Pfam" id="PF19252">
    <property type="entry name" value="HIND"/>
    <property type="match status" value="1"/>
</dbReference>
<dbReference type="STRING" id="299467.A0A443SM64"/>
<keyword evidence="4" id="KW-0508">mRNA splicing</keyword>
<evidence type="ECO:0000256" key="3">
    <source>
        <dbReference type="ARBA" id="ARBA00022664"/>
    </source>
</evidence>
<feature type="compositionally biased region" description="Polar residues" evidence="7">
    <location>
        <begin position="149"/>
        <end position="161"/>
    </location>
</feature>
<feature type="compositionally biased region" description="Basic and acidic residues" evidence="7">
    <location>
        <begin position="717"/>
        <end position="742"/>
    </location>
</feature>
<protein>
    <submittedName>
        <fullName evidence="8">U4/U6.U5 tri-snRNP-associated protein 1-like protein</fullName>
    </submittedName>
</protein>
<evidence type="ECO:0000256" key="1">
    <source>
        <dbReference type="ARBA" id="ARBA00004123"/>
    </source>
</evidence>
<feature type="coiled-coil region" evidence="6">
    <location>
        <begin position="529"/>
        <end position="556"/>
    </location>
</feature>
<evidence type="ECO:0000313" key="9">
    <source>
        <dbReference type="Proteomes" id="UP000288716"/>
    </source>
</evidence>
<comment type="subcellular location">
    <subcellularLocation>
        <location evidence="1">Nucleus</location>
    </subcellularLocation>
</comment>
<evidence type="ECO:0000256" key="5">
    <source>
        <dbReference type="ARBA" id="ARBA00023242"/>
    </source>
</evidence>
<evidence type="ECO:0000256" key="2">
    <source>
        <dbReference type="ARBA" id="ARBA00006076"/>
    </source>
</evidence>
<dbReference type="AlphaFoldDB" id="A0A443SM64"/>
<comment type="similarity">
    <text evidence="2">Belongs to the SNU66/SART1 family.</text>
</comment>
<evidence type="ECO:0000256" key="4">
    <source>
        <dbReference type="ARBA" id="ARBA00023187"/>
    </source>
</evidence>
<feature type="compositionally biased region" description="Acidic residues" evidence="7">
    <location>
        <begin position="611"/>
        <end position="621"/>
    </location>
</feature>
<dbReference type="VEuPathDB" id="VectorBase:LDEU003439"/>
<evidence type="ECO:0000313" key="8">
    <source>
        <dbReference type="EMBL" id="RWS28599.1"/>
    </source>
</evidence>
<proteinExistence type="inferred from homology"/>
<reference evidence="8 9" key="1">
    <citation type="journal article" date="2018" name="Gigascience">
        <title>Genomes of trombidid mites reveal novel predicted allergens and laterally-transferred genes associated with secondary metabolism.</title>
        <authorList>
            <person name="Dong X."/>
            <person name="Chaisiri K."/>
            <person name="Xia D."/>
            <person name="Armstrong S.D."/>
            <person name="Fang Y."/>
            <person name="Donnelly M.J."/>
            <person name="Kadowaki T."/>
            <person name="McGarry J.W."/>
            <person name="Darby A.C."/>
            <person name="Makepeace B.L."/>
        </authorList>
    </citation>
    <scope>NUCLEOTIDE SEQUENCE [LARGE SCALE GENOMIC DNA]</scope>
    <source>
        <strain evidence="8">UoL-UT</strain>
    </source>
</reference>
<dbReference type="Pfam" id="PF03343">
    <property type="entry name" value="SART-1"/>
    <property type="match status" value="1"/>
</dbReference>
<dbReference type="InterPro" id="IPR005011">
    <property type="entry name" value="SNU66/SART1"/>
</dbReference>
<dbReference type="GO" id="GO:0045292">
    <property type="term" value="P:mRNA cis splicing, via spliceosome"/>
    <property type="evidence" value="ECO:0007669"/>
    <property type="project" value="TreeGrafter"/>
</dbReference>
<name>A0A443SM64_9ACAR</name>
<feature type="compositionally biased region" description="Basic and acidic residues" evidence="7">
    <location>
        <begin position="178"/>
        <end position="197"/>
    </location>
</feature>
<dbReference type="OrthoDB" id="5583at2759"/>
<comment type="caution">
    <text evidence="8">The sequence shown here is derived from an EMBL/GenBank/DDBJ whole genome shotgun (WGS) entry which is preliminary data.</text>
</comment>
<feature type="compositionally biased region" description="Polar residues" evidence="7">
    <location>
        <begin position="704"/>
        <end position="716"/>
    </location>
</feature>
<gene>
    <name evidence="8" type="ORF">B4U80_03307</name>
</gene>
<sequence>MGSSRKYKEKRSGERRVSGSRSRSRSRSRSPRESRLRSDREKSDKHKRHHTKHHKSAHSKDRRKRAHSSSEEESRNVSQVTKEKRAKVKECKSPQQSDYHSSSQQSTSVHVKSEPVDNVEAGIDRSEEKRKQTTRKQEKKDDREAPAAASSSGNEISLSIEETNKLREKLGLKPLQVNEDKDSETKPKKTENGVEVLKSEPTKEIFVKTESLSEKQKTEKLKDRLNTMKEKRKIAEKLRSVKGLADDNEEDDLLSWVEKSRKLEEEKLKAKKKEQMLLEMDNEFGVDDSKAVEEAKRRSQLYTEKHLAGMTVAHSQEAFKEATQVILTLRDKEVLDENEDMLENVNIVDDEKVKKNIENKTKKADYRPYDEPEYDEFGILKEKSLLHKYDEEIEGPKKASFKLGSTNKEKELEIEMVRQRLRQQQGVISLEMPAATIAREYYTPEEMTKFKKPKKVKKVVRKKINTDDFLQTDLPSTSAFDLGPRKQKISEKTEDTNSWKEVTAKLNIQLDEPDIVGPDEDLTGVVIEEDEAQIELQKALEKARKLKAKEVVAKNDNIEKIALAVRERIKEEPMNEVAEETFYTPWVKSNNLVLNSTAEFCRNLGDVSTWDTEENEDDEIMDFEKEVQQEKRKPQELEGEDEEAERGKWNEVDLDAEQSNSSHSITEGPILEEEPDVSRGLAGALKLAMKKGYLDKEDKKLSGASRNSQLQAQNYTIEEKFYDDDKQGRRERYTGPVSDFRDKDGYKPDVKLEYIDEHGRILNQKEAFRVLSHKFHGKGPGKGKIDKRMKKLDQESKLRQMISTDTPLGTLKLLQEKQKELNSPYVVLSGGPTSLTKK</sequence>
<dbReference type="PANTHER" id="PTHR14152">
    <property type="entry name" value="SQUAMOUS CELL CARCINOMA ANTIGEN RECOGNISED BY CYTOTOXIC T LYMPHOCYTES"/>
    <property type="match status" value="1"/>
</dbReference>
<feature type="region of interest" description="Disordered" evidence="7">
    <location>
        <begin position="611"/>
        <end position="677"/>
    </location>
</feature>
<evidence type="ECO:0000256" key="7">
    <source>
        <dbReference type="SAM" id="MobiDB-lite"/>
    </source>
</evidence>
<feature type="compositionally biased region" description="Low complexity" evidence="7">
    <location>
        <begin position="93"/>
        <end position="108"/>
    </location>
</feature>
<keyword evidence="3" id="KW-0507">mRNA processing</keyword>
<evidence type="ECO:0000256" key="6">
    <source>
        <dbReference type="SAM" id="Coils"/>
    </source>
</evidence>
<feature type="compositionally biased region" description="Basic and acidic residues" evidence="7">
    <location>
        <begin position="162"/>
        <end position="171"/>
    </location>
</feature>
<feature type="compositionally biased region" description="Basic residues" evidence="7">
    <location>
        <begin position="45"/>
        <end position="67"/>
    </location>
</feature>
<dbReference type="GO" id="GO:0046540">
    <property type="term" value="C:U4/U6 x U5 tri-snRNP complex"/>
    <property type="evidence" value="ECO:0007669"/>
    <property type="project" value="InterPro"/>
</dbReference>
<feature type="region of interest" description="Disordered" evidence="7">
    <location>
        <begin position="697"/>
        <end position="742"/>
    </location>
</feature>
<dbReference type="EMBL" id="NCKV01001295">
    <property type="protein sequence ID" value="RWS28599.1"/>
    <property type="molecule type" value="Genomic_DNA"/>
</dbReference>
<organism evidence="8 9">
    <name type="scientific">Leptotrombidium deliense</name>
    <dbReference type="NCBI Taxonomy" id="299467"/>
    <lineage>
        <taxon>Eukaryota</taxon>
        <taxon>Metazoa</taxon>
        <taxon>Ecdysozoa</taxon>
        <taxon>Arthropoda</taxon>
        <taxon>Chelicerata</taxon>
        <taxon>Arachnida</taxon>
        <taxon>Acari</taxon>
        <taxon>Acariformes</taxon>
        <taxon>Trombidiformes</taxon>
        <taxon>Prostigmata</taxon>
        <taxon>Anystina</taxon>
        <taxon>Parasitengona</taxon>
        <taxon>Trombiculoidea</taxon>
        <taxon>Trombiculidae</taxon>
        <taxon>Leptotrombidium</taxon>
    </lineage>
</organism>
<keyword evidence="9" id="KW-1185">Reference proteome</keyword>
<feature type="compositionally biased region" description="Basic and acidic residues" evidence="7">
    <location>
        <begin position="622"/>
        <end position="636"/>
    </location>
</feature>
<accession>A0A443SM64</accession>
<feature type="compositionally biased region" description="Basic and acidic residues" evidence="7">
    <location>
        <begin position="122"/>
        <end position="145"/>
    </location>
</feature>
<feature type="region of interest" description="Disordered" evidence="7">
    <location>
        <begin position="1"/>
        <end position="197"/>
    </location>
</feature>
<dbReference type="PANTHER" id="PTHR14152:SF5">
    <property type="entry name" value="U4_U6.U5 TRI-SNRNP-ASSOCIATED PROTEIN 1"/>
    <property type="match status" value="1"/>
</dbReference>
<dbReference type="GO" id="GO:0000481">
    <property type="term" value="P:maturation of 5S rRNA"/>
    <property type="evidence" value="ECO:0007669"/>
    <property type="project" value="TreeGrafter"/>
</dbReference>
<dbReference type="Proteomes" id="UP000288716">
    <property type="component" value="Unassembled WGS sequence"/>
</dbReference>
<feature type="compositionally biased region" description="Basic and acidic residues" evidence="7">
    <location>
        <begin position="30"/>
        <end position="44"/>
    </location>
</feature>
<keyword evidence="5" id="KW-0539">Nucleus</keyword>
<dbReference type="InterPro" id="IPR045347">
    <property type="entry name" value="HIND"/>
</dbReference>